<organism evidence="1 2">
    <name type="scientific">Reyranella soli</name>
    <dbReference type="NCBI Taxonomy" id="1230389"/>
    <lineage>
        <taxon>Bacteria</taxon>
        <taxon>Pseudomonadati</taxon>
        <taxon>Pseudomonadota</taxon>
        <taxon>Alphaproteobacteria</taxon>
        <taxon>Hyphomicrobiales</taxon>
        <taxon>Reyranellaceae</taxon>
        <taxon>Reyranella</taxon>
    </lineage>
</organism>
<name>A0A512NSM1_9HYPH</name>
<sequence length="50" mass="5688">MDYVTQPVAVARLDHDMDVIWHDVPTEHAIAFTVEVQDDILDQLGDGWLP</sequence>
<keyword evidence="2" id="KW-1185">Reference proteome</keyword>
<gene>
    <name evidence="1" type="ORF">RSO01_91050</name>
</gene>
<dbReference type="AlphaFoldDB" id="A0A512NSM1"/>
<comment type="caution">
    <text evidence="1">The sequence shown here is derived from an EMBL/GenBank/DDBJ whole genome shotgun (WGS) entry which is preliminary data.</text>
</comment>
<proteinExistence type="predicted"/>
<protein>
    <submittedName>
        <fullName evidence="1">Uncharacterized protein</fullName>
    </submittedName>
</protein>
<evidence type="ECO:0000313" key="1">
    <source>
        <dbReference type="EMBL" id="GEP61939.1"/>
    </source>
</evidence>
<dbReference type="Proteomes" id="UP000321058">
    <property type="component" value="Unassembled WGS sequence"/>
</dbReference>
<dbReference type="RefSeq" id="WP_246159252.1">
    <property type="nucleotide sequence ID" value="NZ_BKAJ01000275.1"/>
</dbReference>
<accession>A0A512NSM1</accession>
<evidence type="ECO:0000313" key="2">
    <source>
        <dbReference type="Proteomes" id="UP000321058"/>
    </source>
</evidence>
<dbReference type="EMBL" id="BKAJ01000275">
    <property type="protein sequence ID" value="GEP61939.1"/>
    <property type="molecule type" value="Genomic_DNA"/>
</dbReference>
<reference evidence="1 2" key="1">
    <citation type="submission" date="2019-07" db="EMBL/GenBank/DDBJ databases">
        <title>Whole genome shotgun sequence of Reyranella soli NBRC 108950.</title>
        <authorList>
            <person name="Hosoyama A."/>
            <person name="Uohara A."/>
            <person name="Ohji S."/>
            <person name="Ichikawa N."/>
        </authorList>
    </citation>
    <scope>NUCLEOTIDE SEQUENCE [LARGE SCALE GENOMIC DNA]</scope>
    <source>
        <strain evidence="1 2">NBRC 108950</strain>
    </source>
</reference>